<feature type="compositionally biased region" description="Polar residues" evidence="1">
    <location>
        <begin position="1"/>
        <end position="11"/>
    </location>
</feature>
<feature type="compositionally biased region" description="Basic and acidic residues" evidence="1">
    <location>
        <begin position="770"/>
        <end position="780"/>
    </location>
</feature>
<evidence type="ECO:0000313" key="2">
    <source>
        <dbReference type="EMBL" id="KAL1601944.1"/>
    </source>
</evidence>
<feature type="region of interest" description="Disordered" evidence="1">
    <location>
        <begin position="430"/>
        <end position="455"/>
    </location>
</feature>
<feature type="region of interest" description="Disordered" evidence="1">
    <location>
        <begin position="509"/>
        <end position="537"/>
    </location>
</feature>
<feature type="compositionally biased region" description="Polar residues" evidence="1">
    <location>
        <begin position="269"/>
        <end position="283"/>
    </location>
</feature>
<feature type="compositionally biased region" description="Polar residues" evidence="1">
    <location>
        <begin position="336"/>
        <end position="346"/>
    </location>
</feature>
<protein>
    <submittedName>
        <fullName evidence="2">Cytosolic Fe-S cluster assembly factor cfd1</fullName>
    </submittedName>
</protein>
<comment type="caution">
    <text evidence="2">The sequence shown here is derived from an EMBL/GenBank/DDBJ whole genome shotgun (WGS) entry which is preliminary data.</text>
</comment>
<dbReference type="EMBL" id="JAKIXB020000015">
    <property type="protein sequence ID" value="KAL1601944.1"/>
    <property type="molecule type" value="Genomic_DNA"/>
</dbReference>
<proteinExistence type="predicted"/>
<name>A0ABR3RBV6_9PLEO</name>
<reference evidence="2 3" key="1">
    <citation type="submission" date="2024-02" db="EMBL/GenBank/DDBJ databases">
        <title>De novo assembly and annotation of 12 fungi associated with fruit tree decline syndrome in Ontario, Canada.</title>
        <authorList>
            <person name="Sulman M."/>
            <person name="Ellouze W."/>
            <person name="Ilyukhin E."/>
        </authorList>
    </citation>
    <scope>NUCLEOTIDE SEQUENCE [LARGE SCALE GENOMIC DNA]</scope>
    <source>
        <strain evidence="2 3">M97-236</strain>
    </source>
</reference>
<feature type="compositionally biased region" description="Polar residues" evidence="1">
    <location>
        <begin position="441"/>
        <end position="453"/>
    </location>
</feature>
<gene>
    <name evidence="2" type="primary">CFD1_2</name>
    <name evidence="2" type="ORF">SLS59_005110</name>
</gene>
<evidence type="ECO:0000313" key="3">
    <source>
        <dbReference type="Proteomes" id="UP001521222"/>
    </source>
</evidence>
<feature type="compositionally biased region" description="Polar residues" evidence="1">
    <location>
        <begin position="46"/>
        <end position="84"/>
    </location>
</feature>
<dbReference type="Proteomes" id="UP001521222">
    <property type="component" value="Unassembled WGS sequence"/>
</dbReference>
<keyword evidence="3" id="KW-1185">Reference proteome</keyword>
<feature type="region of interest" description="Disordered" evidence="1">
    <location>
        <begin position="1"/>
        <end position="135"/>
    </location>
</feature>
<feature type="compositionally biased region" description="Basic and acidic residues" evidence="1">
    <location>
        <begin position="30"/>
        <end position="44"/>
    </location>
</feature>
<evidence type="ECO:0000256" key="1">
    <source>
        <dbReference type="SAM" id="MobiDB-lite"/>
    </source>
</evidence>
<feature type="compositionally biased region" description="Polar residues" evidence="1">
    <location>
        <begin position="113"/>
        <end position="134"/>
    </location>
</feature>
<organism evidence="2 3">
    <name type="scientific">Nothophoma quercina</name>
    <dbReference type="NCBI Taxonomy" id="749835"/>
    <lineage>
        <taxon>Eukaryota</taxon>
        <taxon>Fungi</taxon>
        <taxon>Dikarya</taxon>
        <taxon>Ascomycota</taxon>
        <taxon>Pezizomycotina</taxon>
        <taxon>Dothideomycetes</taxon>
        <taxon>Pleosporomycetidae</taxon>
        <taxon>Pleosporales</taxon>
        <taxon>Pleosporineae</taxon>
        <taxon>Didymellaceae</taxon>
        <taxon>Nothophoma</taxon>
    </lineage>
</organism>
<feature type="compositionally biased region" description="Basic and acidic residues" evidence="1">
    <location>
        <begin position="803"/>
        <end position="812"/>
    </location>
</feature>
<sequence>MVPQAQSTSAPDSIARYDGMSDGELYSQQSRDEALQHYDNDPANRSRLQSPTAEQTQLYSNKRGSQPSLPQYGQQSQQFAASQNGRDRSDVYGSGQIPQESGNSGRDQHEGMLQQQRSRTATAQPSHMSPTSVRPNEHDQALLFSDANANADTEVQVKTEPSAEVGSDRDLFVEFTNEDAYIDDSRNAANHWQIVDETPQVATQASLHTLPTVEEPASELQLPHDTLGRTEGVDDAAASSHAAMEASAITPAQNSQLFTVDTSRLASETDVTASGLPSATTHPQGPDARNTAIHGDTSSSQFRRSASIDAPQGDFSYETRTKDAQRVGVDARSGVNDGNSQRSSSADPLLGSECHSSEDTVISLSGIDLAARARQLAWSERHKFSDMGTLAAQAVQENPRLLHGPTAVQQYGHNAINLPPGIYGHQQMMSQPSRALEARSHSNAHGPQRSSTFPHAANLDYAPLPVSGQNDQSQFWRPRISMQQLALPGYQYTPMYPTQGLVGPQRIAEVQEEEHSEASDDDEPLVTRASRHRSATAEATVFPAAHEQAGSKVDTKPVKDALRSSASGVKANSVIELSDDDRDKAESIDWKLPPYEATYYPPAKPEDGHMAKVSIPGKPRAEVALTEDHNQQEMQLFLDLFLPVQRALAQPDPEPAHAIINFHTISVMVLEAFAHYECGDEMGRGYGFFGGNEARRPSPSSSDGELPRTRSAKDADVDEIFFAVIDRWRAGLALGKETMKLIRGCQEFCDIALDVIHYVKDHGLLQSETRKRKERCDKGVTRGPRGANAGETASPKPKTALKRKADAVEKAPAKKGAKAKTNELQARKKTKVEEKKKPKSKSKPGVTVFNSKKK</sequence>
<feature type="compositionally biased region" description="Acidic residues" evidence="1">
    <location>
        <begin position="510"/>
        <end position="524"/>
    </location>
</feature>
<feature type="region of interest" description="Disordered" evidence="1">
    <location>
        <begin position="269"/>
        <end position="354"/>
    </location>
</feature>
<feature type="region of interest" description="Disordered" evidence="1">
    <location>
        <begin position="770"/>
        <end position="854"/>
    </location>
</feature>
<feature type="compositionally biased region" description="Polar residues" evidence="1">
    <location>
        <begin position="96"/>
        <end position="105"/>
    </location>
</feature>
<accession>A0ABR3RBV6</accession>